<keyword evidence="3" id="KW-1185">Reference proteome</keyword>
<sequence length="197" mass="22423">MQKLAGDHGIAISKCEQKYTGWVGEPKGLLKVARERGLIDHNDHHLYSVNPKNNPDGTLNAEQSLRSIIGQCTGFLNELAHLQVMASELKVQVMLTPKFHPEMTGEGIDYSWGFAEGSYRRKPLQKKRKRADFEDLVNECTNVETEPTKARIRKFNSRARAYLSTHLYLATPAPTAANKDNNQEKKRKFPMMDEIHM</sequence>
<gene>
    <name evidence="2" type="ORF">IV203_008889</name>
</gene>
<dbReference type="EMBL" id="JAGRRH010000017">
    <property type="protein sequence ID" value="KAG7352841.1"/>
    <property type="molecule type" value="Genomic_DNA"/>
</dbReference>
<reference evidence="2" key="2">
    <citation type="submission" date="2021-04" db="EMBL/GenBank/DDBJ databases">
        <authorList>
            <person name="Podell S."/>
        </authorList>
    </citation>
    <scope>NUCLEOTIDE SEQUENCE</scope>
    <source>
        <strain evidence="2">Hildebrandi</strain>
    </source>
</reference>
<feature type="region of interest" description="Disordered" evidence="1">
    <location>
        <begin position="173"/>
        <end position="197"/>
    </location>
</feature>
<accession>A0A9K3PN42</accession>
<protein>
    <submittedName>
        <fullName evidence="2">Uncharacterized protein</fullName>
    </submittedName>
</protein>
<dbReference type="OrthoDB" id="61851at2759"/>
<organism evidence="2 3">
    <name type="scientific">Nitzschia inconspicua</name>
    <dbReference type="NCBI Taxonomy" id="303405"/>
    <lineage>
        <taxon>Eukaryota</taxon>
        <taxon>Sar</taxon>
        <taxon>Stramenopiles</taxon>
        <taxon>Ochrophyta</taxon>
        <taxon>Bacillariophyta</taxon>
        <taxon>Bacillariophyceae</taxon>
        <taxon>Bacillariophycidae</taxon>
        <taxon>Bacillariales</taxon>
        <taxon>Bacillariaceae</taxon>
        <taxon>Nitzschia</taxon>
    </lineage>
</organism>
<evidence type="ECO:0000313" key="2">
    <source>
        <dbReference type="EMBL" id="KAG7352841.1"/>
    </source>
</evidence>
<evidence type="ECO:0000256" key="1">
    <source>
        <dbReference type="SAM" id="MobiDB-lite"/>
    </source>
</evidence>
<name>A0A9K3PN42_9STRA</name>
<dbReference type="Proteomes" id="UP000693970">
    <property type="component" value="Unassembled WGS sequence"/>
</dbReference>
<proteinExistence type="predicted"/>
<reference evidence="2" key="1">
    <citation type="journal article" date="2021" name="Sci. Rep.">
        <title>Diploid genomic architecture of Nitzschia inconspicua, an elite biomass production diatom.</title>
        <authorList>
            <person name="Oliver A."/>
            <person name="Podell S."/>
            <person name="Pinowska A."/>
            <person name="Traller J.C."/>
            <person name="Smith S.R."/>
            <person name="McClure R."/>
            <person name="Beliaev A."/>
            <person name="Bohutskyi P."/>
            <person name="Hill E.A."/>
            <person name="Rabines A."/>
            <person name="Zheng H."/>
            <person name="Allen L.Z."/>
            <person name="Kuo A."/>
            <person name="Grigoriev I.V."/>
            <person name="Allen A.E."/>
            <person name="Hazlebeck D."/>
            <person name="Allen E.E."/>
        </authorList>
    </citation>
    <scope>NUCLEOTIDE SEQUENCE</scope>
    <source>
        <strain evidence="2">Hildebrandi</strain>
    </source>
</reference>
<evidence type="ECO:0000313" key="3">
    <source>
        <dbReference type="Proteomes" id="UP000693970"/>
    </source>
</evidence>
<dbReference type="AlphaFoldDB" id="A0A9K3PN42"/>
<comment type="caution">
    <text evidence="2">The sequence shown here is derived from an EMBL/GenBank/DDBJ whole genome shotgun (WGS) entry which is preliminary data.</text>
</comment>